<keyword evidence="7" id="KW-1185">Reference proteome</keyword>
<dbReference type="CDD" id="cd08432">
    <property type="entry name" value="PBP2_GcdR_TrpI_HvrB_AmpR_like"/>
    <property type="match status" value="1"/>
</dbReference>
<dbReference type="PANTHER" id="PTHR30537">
    <property type="entry name" value="HTH-TYPE TRANSCRIPTIONAL REGULATOR"/>
    <property type="match status" value="1"/>
</dbReference>
<dbReference type="InterPro" id="IPR000847">
    <property type="entry name" value="LysR_HTH_N"/>
</dbReference>
<dbReference type="PRINTS" id="PR00039">
    <property type="entry name" value="HTHLYSR"/>
</dbReference>
<proteinExistence type="inferred from homology"/>
<keyword evidence="2" id="KW-0805">Transcription regulation</keyword>
<gene>
    <name evidence="6" type="ORF">FPZ22_03590</name>
</gene>
<dbReference type="GO" id="GO:0043565">
    <property type="term" value="F:sequence-specific DNA binding"/>
    <property type="evidence" value="ECO:0007669"/>
    <property type="project" value="TreeGrafter"/>
</dbReference>
<dbReference type="EMBL" id="CP042218">
    <property type="protein sequence ID" value="QDW66088.1"/>
    <property type="molecule type" value="Genomic_DNA"/>
</dbReference>
<feature type="domain" description="HTH lysR-type" evidence="5">
    <location>
        <begin position="1"/>
        <end position="63"/>
    </location>
</feature>
<dbReference type="KEGG" id="lug:FPZ22_03590"/>
<dbReference type="InterPro" id="IPR036390">
    <property type="entry name" value="WH_DNA-bd_sf"/>
</dbReference>
<dbReference type="PROSITE" id="PS50931">
    <property type="entry name" value="HTH_LYSR"/>
    <property type="match status" value="1"/>
</dbReference>
<dbReference type="Proteomes" id="UP000316584">
    <property type="component" value="Chromosome"/>
</dbReference>
<dbReference type="SUPFAM" id="SSF46785">
    <property type="entry name" value="Winged helix' DNA-binding domain"/>
    <property type="match status" value="1"/>
</dbReference>
<dbReference type="InterPro" id="IPR036388">
    <property type="entry name" value="WH-like_DNA-bd_sf"/>
</dbReference>
<dbReference type="GO" id="GO:0003700">
    <property type="term" value="F:DNA-binding transcription factor activity"/>
    <property type="evidence" value="ECO:0007669"/>
    <property type="project" value="InterPro"/>
</dbReference>
<dbReference type="SUPFAM" id="SSF53850">
    <property type="entry name" value="Periplasmic binding protein-like II"/>
    <property type="match status" value="1"/>
</dbReference>
<evidence type="ECO:0000256" key="1">
    <source>
        <dbReference type="ARBA" id="ARBA00009437"/>
    </source>
</evidence>
<evidence type="ECO:0000256" key="3">
    <source>
        <dbReference type="ARBA" id="ARBA00023125"/>
    </source>
</evidence>
<dbReference type="OrthoDB" id="5526340at2"/>
<comment type="similarity">
    <text evidence="1">Belongs to the LysR transcriptional regulatory family.</text>
</comment>
<dbReference type="GO" id="GO:0006351">
    <property type="term" value="P:DNA-templated transcription"/>
    <property type="evidence" value="ECO:0007669"/>
    <property type="project" value="TreeGrafter"/>
</dbReference>
<dbReference type="AlphaFoldDB" id="A0A518N2F7"/>
<evidence type="ECO:0000256" key="4">
    <source>
        <dbReference type="ARBA" id="ARBA00023163"/>
    </source>
</evidence>
<dbReference type="Gene3D" id="3.40.190.10">
    <property type="entry name" value="Periplasmic binding protein-like II"/>
    <property type="match status" value="2"/>
</dbReference>
<dbReference type="Pfam" id="PF03466">
    <property type="entry name" value="LysR_substrate"/>
    <property type="match status" value="1"/>
</dbReference>
<dbReference type="InterPro" id="IPR058163">
    <property type="entry name" value="LysR-type_TF_proteobact-type"/>
</dbReference>
<evidence type="ECO:0000256" key="2">
    <source>
        <dbReference type="ARBA" id="ARBA00023015"/>
    </source>
</evidence>
<dbReference type="FunFam" id="1.10.10.10:FF:000001">
    <property type="entry name" value="LysR family transcriptional regulator"/>
    <property type="match status" value="1"/>
</dbReference>
<dbReference type="Pfam" id="PF00126">
    <property type="entry name" value="HTH_1"/>
    <property type="match status" value="1"/>
</dbReference>
<keyword evidence="3" id="KW-0238">DNA-binding</keyword>
<accession>A0A518N2F7</accession>
<dbReference type="RefSeq" id="WP_144890427.1">
    <property type="nucleotide sequence ID" value="NZ_CP042218.1"/>
</dbReference>
<dbReference type="PANTHER" id="PTHR30537:SF79">
    <property type="entry name" value="TRANSCRIPTIONAL REGULATOR-RELATED"/>
    <property type="match status" value="1"/>
</dbReference>
<reference evidence="6 7" key="1">
    <citation type="submission" date="2019-07" db="EMBL/GenBank/DDBJ databases">
        <title>Full genome sequence of Luteimonas sp. Gr-4.</title>
        <authorList>
            <person name="Im W.-T."/>
        </authorList>
    </citation>
    <scope>NUCLEOTIDE SEQUENCE [LARGE SCALE GENOMIC DNA]</scope>
    <source>
        <strain evidence="6 7">Gr-4</strain>
    </source>
</reference>
<keyword evidence="4" id="KW-0804">Transcription</keyword>
<name>A0A518N2F7_9GAMM</name>
<protein>
    <submittedName>
        <fullName evidence="6">LysR family transcriptional regulator</fullName>
    </submittedName>
</protein>
<evidence type="ECO:0000259" key="5">
    <source>
        <dbReference type="PROSITE" id="PS50931"/>
    </source>
</evidence>
<evidence type="ECO:0000313" key="6">
    <source>
        <dbReference type="EMBL" id="QDW66088.1"/>
    </source>
</evidence>
<sequence>MTLRSDWLPALAAFEAAARHQNFAHAGEELHLTASAVSHHVRKLEARLGVMLFQRHARGVSLTAEGRRLADASGNALAELEDVLSGLRTSQGDGERVRVTALHSFTTAWIVPRLPDFAARHPDIRISFETEIALTRFDDQGPDLGVRHGPGHWPGLSAQRLLEEPLFPVASPALAGVDRIADPADIARLPLVGDLSRHGWSDWFRAAGVRGARPMERFTFSDSTDMLEAAAHGLGAALARRLVVVPWLASGRLLRLPGPELPSRYAYFIVHPSHRPLRPAARLFAEWLMDMAADALPGR</sequence>
<dbReference type="InterPro" id="IPR005119">
    <property type="entry name" value="LysR_subst-bd"/>
</dbReference>
<evidence type="ECO:0000313" key="7">
    <source>
        <dbReference type="Proteomes" id="UP000316584"/>
    </source>
</evidence>
<organism evidence="6 7">
    <name type="scientific">Luteimonas granuli</name>
    <dbReference type="NCBI Taxonomy" id="1176533"/>
    <lineage>
        <taxon>Bacteria</taxon>
        <taxon>Pseudomonadati</taxon>
        <taxon>Pseudomonadota</taxon>
        <taxon>Gammaproteobacteria</taxon>
        <taxon>Lysobacterales</taxon>
        <taxon>Lysobacteraceae</taxon>
        <taxon>Luteimonas</taxon>
    </lineage>
</organism>
<dbReference type="Gene3D" id="1.10.10.10">
    <property type="entry name" value="Winged helix-like DNA-binding domain superfamily/Winged helix DNA-binding domain"/>
    <property type="match status" value="1"/>
</dbReference>